<organism evidence="2 3">
    <name type="scientific">Enterococcus devriesei</name>
    <dbReference type="NCBI Taxonomy" id="319970"/>
    <lineage>
        <taxon>Bacteria</taxon>
        <taxon>Bacillati</taxon>
        <taxon>Bacillota</taxon>
        <taxon>Bacilli</taxon>
        <taxon>Lactobacillales</taxon>
        <taxon>Enterococcaceae</taxon>
        <taxon>Enterococcus</taxon>
    </lineage>
</organism>
<feature type="domain" description="SGNH hydrolase-type esterase" evidence="1">
    <location>
        <begin position="139"/>
        <end position="314"/>
    </location>
</feature>
<dbReference type="InterPro" id="IPR013830">
    <property type="entry name" value="SGNH_hydro"/>
</dbReference>
<dbReference type="InterPro" id="IPR036514">
    <property type="entry name" value="SGNH_hydro_sf"/>
</dbReference>
<comment type="caution">
    <text evidence="2">The sequence shown here is derived from an EMBL/GenBank/DDBJ whole genome shotgun (WGS) entry which is preliminary data.</text>
</comment>
<proteinExistence type="predicted"/>
<dbReference type="Gene3D" id="3.40.50.1110">
    <property type="entry name" value="SGNH hydrolase"/>
    <property type="match status" value="1"/>
</dbReference>
<evidence type="ECO:0000313" key="3">
    <source>
        <dbReference type="Proteomes" id="UP000183700"/>
    </source>
</evidence>
<evidence type="ECO:0000313" key="2">
    <source>
        <dbReference type="EMBL" id="OJG37504.1"/>
    </source>
</evidence>
<sequence length="331" mass="37258">MVWTTIWSHGQRGIARYASSTSGTIQLTMRKIVPVRKIRFVFANEYGEKIQHIQNFSFNTKDQTHRFSDFSIQPAEVFKTAAIAIDPSAKKWQLSFQADPCESGFAFNDADFFPNTQAGDFCSGLAAIEAEIDGKCMIALGDSLTEGATWTTPMQRQLRKQSLFLVNQGINGSCLLHASSDQPASKSVDYFYGFDALTRLRHCLKSHSNVSRVILFFGANDLVDGQLTLEYFQVKIKELITVCQDQNIGYQLCTLTPCLGYPGMDEEKECLRQKINHWLRNEYTELWDFAAMVEDQGRLKPVFDSGDHLHFNAAAGLTIARQISSDFVKGE</sequence>
<dbReference type="EMBL" id="JXKM01000001">
    <property type="protein sequence ID" value="OJG37504.1"/>
    <property type="molecule type" value="Genomic_DNA"/>
</dbReference>
<dbReference type="PANTHER" id="PTHR43784">
    <property type="entry name" value="GDSL-LIKE LIPASE/ACYLHYDROLASE, PUTATIVE (AFU_ORTHOLOGUE AFUA_2G00820)-RELATED"/>
    <property type="match status" value="1"/>
</dbReference>
<dbReference type="Proteomes" id="UP000183700">
    <property type="component" value="Unassembled WGS sequence"/>
</dbReference>
<dbReference type="STRING" id="319970.RV00_GL000461"/>
<accession>A0A1L8T048</accession>
<dbReference type="RefSeq" id="WP_071860987.1">
    <property type="nucleotide sequence ID" value="NZ_CAURXW010000007.1"/>
</dbReference>
<dbReference type="Pfam" id="PF13472">
    <property type="entry name" value="Lipase_GDSL_2"/>
    <property type="match status" value="1"/>
</dbReference>
<reference evidence="2 3" key="1">
    <citation type="submission" date="2014-12" db="EMBL/GenBank/DDBJ databases">
        <title>Draft genome sequences of 29 type strains of Enterococci.</title>
        <authorList>
            <person name="Zhong Z."/>
            <person name="Sun Z."/>
            <person name="Liu W."/>
            <person name="Zhang W."/>
            <person name="Zhang H."/>
        </authorList>
    </citation>
    <scope>NUCLEOTIDE SEQUENCE [LARGE SCALE GENOMIC DNA]</scope>
    <source>
        <strain evidence="2 3">DSM 22802</strain>
    </source>
</reference>
<gene>
    <name evidence="2" type="ORF">RV00_GL000461</name>
</gene>
<dbReference type="OrthoDB" id="1828825at2"/>
<protein>
    <recommendedName>
        <fullName evidence="1">SGNH hydrolase-type esterase domain-containing protein</fullName>
    </recommendedName>
</protein>
<keyword evidence="3" id="KW-1185">Reference proteome</keyword>
<dbReference type="AlphaFoldDB" id="A0A1L8T048"/>
<evidence type="ECO:0000259" key="1">
    <source>
        <dbReference type="Pfam" id="PF13472"/>
    </source>
</evidence>
<name>A0A1L8T048_9ENTE</name>
<dbReference type="PANTHER" id="PTHR43784:SF2">
    <property type="entry name" value="GDSL-LIKE LIPASE_ACYLHYDROLASE, PUTATIVE (AFU_ORTHOLOGUE AFUA_2G00820)-RELATED"/>
    <property type="match status" value="1"/>
</dbReference>
<dbReference type="InterPro" id="IPR053140">
    <property type="entry name" value="GDSL_Rv0518-like"/>
</dbReference>
<dbReference type="SUPFAM" id="SSF52266">
    <property type="entry name" value="SGNH hydrolase"/>
    <property type="match status" value="1"/>
</dbReference>